<dbReference type="InterPro" id="IPR011990">
    <property type="entry name" value="TPR-like_helical_dom_sf"/>
</dbReference>
<evidence type="ECO:0000313" key="3">
    <source>
        <dbReference type="EMBL" id="SDK25128.1"/>
    </source>
</evidence>
<dbReference type="EMBL" id="FNFI01000006">
    <property type="protein sequence ID" value="SDK25128.1"/>
    <property type="molecule type" value="Genomic_DNA"/>
</dbReference>
<dbReference type="SUPFAM" id="SSF47413">
    <property type="entry name" value="lambda repressor-like DNA-binding domains"/>
    <property type="match status" value="1"/>
</dbReference>
<evidence type="ECO:0000313" key="4">
    <source>
        <dbReference type="Proteomes" id="UP000242700"/>
    </source>
</evidence>
<evidence type="ECO:0000313" key="5">
    <source>
        <dbReference type="Proteomes" id="UP001519348"/>
    </source>
</evidence>
<dbReference type="EMBL" id="JAGGKN010000007">
    <property type="protein sequence ID" value="MBP1953035.1"/>
    <property type="molecule type" value="Genomic_DNA"/>
</dbReference>
<dbReference type="Proteomes" id="UP001519348">
    <property type="component" value="Unassembled WGS sequence"/>
</dbReference>
<dbReference type="Gene3D" id="1.10.260.40">
    <property type="entry name" value="lambda repressor-like DNA-binding domains"/>
    <property type="match status" value="1"/>
</dbReference>
<dbReference type="AlphaFoldDB" id="A0A1G9ACY6"/>
<sequence>MQLNHLEIMSRRQEYSVSQKTLAQKIGVSVSTVSRLERGENVTFLSVVKIMEALDLTLEDIIIRVSPAADLDILDELDRIREQRLLYSLETTLKKLTLAEWRSKEKLSIYYDWHKAILLQEEKKYAAALKLINSALKRTHNKDSLEYLKVSLYMAKGNILYLSKKNGLSCYIEAGRIYNRYSRKINYKTGVKLYFNIMNGYCRTGNYENINSYAKKAKCLLNKHESTYLIGKITDLENKAGKYLNGDEVV</sequence>
<dbReference type="Gene3D" id="1.25.40.10">
    <property type="entry name" value="Tetratricopeptide repeat domain"/>
    <property type="match status" value="1"/>
</dbReference>
<gene>
    <name evidence="2" type="ORF">J2Z27_002116</name>
    <name evidence="3" type="ORF">SAMN05216187_10685</name>
</gene>
<dbReference type="PROSITE" id="PS50943">
    <property type="entry name" value="HTH_CROC1"/>
    <property type="match status" value="1"/>
</dbReference>
<dbReference type="InterPro" id="IPR001387">
    <property type="entry name" value="Cro/C1-type_HTH"/>
</dbReference>
<accession>A0A1G9ACY6</accession>
<name>A0A1G9ACY6_9STAP</name>
<evidence type="ECO:0000313" key="2">
    <source>
        <dbReference type="EMBL" id="MBP1953035.1"/>
    </source>
</evidence>
<reference evidence="4" key="2">
    <citation type="submission" date="2016-10" db="EMBL/GenBank/DDBJ databases">
        <authorList>
            <person name="Varghese N."/>
            <person name="Submissions S."/>
        </authorList>
    </citation>
    <scope>NUCLEOTIDE SEQUENCE [LARGE SCALE GENOMIC DNA]</scope>
    <source>
        <strain evidence="4">CGMCC 1.8911</strain>
    </source>
</reference>
<reference evidence="2 5" key="3">
    <citation type="submission" date="2021-03" db="EMBL/GenBank/DDBJ databases">
        <title>Genomic Encyclopedia of Type Strains, Phase IV (KMG-IV): sequencing the most valuable type-strain genomes for metagenomic binning, comparative biology and taxonomic classification.</title>
        <authorList>
            <person name="Goeker M."/>
        </authorList>
    </citation>
    <scope>NUCLEOTIDE SEQUENCE [LARGE SCALE GENOMIC DNA]</scope>
    <source>
        <strain evidence="2 5">DSM 22420</strain>
    </source>
</reference>
<keyword evidence="5" id="KW-1185">Reference proteome</keyword>
<protein>
    <submittedName>
        <fullName evidence="3">Helix-turn-helix</fullName>
    </submittedName>
    <submittedName>
        <fullName evidence="2">Transcriptional regulator with XRE-family HTH domain</fullName>
    </submittedName>
</protein>
<dbReference type="InterPro" id="IPR010982">
    <property type="entry name" value="Lambda_DNA-bd_dom_sf"/>
</dbReference>
<evidence type="ECO:0000259" key="1">
    <source>
        <dbReference type="PROSITE" id="PS50943"/>
    </source>
</evidence>
<reference evidence="3" key="1">
    <citation type="submission" date="2016-10" db="EMBL/GenBank/DDBJ databases">
        <authorList>
            <person name="de Groot N.N."/>
        </authorList>
    </citation>
    <scope>NUCLEOTIDE SEQUENCE [LARGE SCALE GENOMIC DNA]</scope>
    <source>
        <strain evidence="3">CGMCC 1.8911</strain>
    </source>
</reference>
<organism evidence="3 4">
    <name type="scientific">Jeotgalicoccus aerolatus</name>
    <dbReference type="NCBI Taxonomy" id="709510"/>
    <lineage>
        <taxon>Bacteria</taxon>
        <taxon>Bacillati</taxon>
        <taxon>Bacillota</taxon>
        <taxon>Bacilli</taxon>
        <taxon>Bacillales</taxon>
        <taxon>Staphylococcaceae</taxon>
        <taxon>Jeotgalicoccus</taxon>
    </lineage>
</organism>
<dbReference type="Pfam" id="PF01381">
    <property type="entry name" value="HTH_3"/>
    <property type="match status" value="1"/>
</dbReference>
<dbReference type="CDD" id="cd00093">
    <property type="entry name" value="HTH_XRE"/>
    <property type="match status" value="1"/>
</dbReference>
<dbReference type="SMART" id="SM00530">
    <property type="entry name" value="HTH_XRE"/>
    <property type="match status" value="1"/>
</dbReference>
<dbReference type="STRING" id="586411.SAMN05216187_10685"/>
<feature type="domain" description="HTH cro/C1-type" evidence="1">
    <location>
        <begin position="12"/>
        <end position="61"/>
    </location>
</feature>
<dbReference type="RefSeq" id="WP_092597572.1">
    <property type="nucleotide sequence ID" value="NZ_BMCN01000002.1"/>
</dbReference>
<proteinExistence type="predicted"/>
<dbReference type="GO" id="GO:0003677">
    <property type="term" value="F:DNA binding"/>
    <property type="evidence" value="ECO:0007669"/>
    <property type="project" value="InterPro"/>
</dbReference>
<dbReference type="OrthoDB" id="2417353at2"/>
<dbReference type="Proteomes" id="UP000242700">
    <property type="component" value="Unassembled WGS sequence"/>
</dbReference>